<feature type="region of interest" description="Disordered" evidence="1">
    <location>
        <begin position="789"/>
        <end position="812"/>
    </location>
</feature>
<evidence type="ECO:0000313" key="3">
    <source>
        <dbReference type="Proteomes" id="UP000186817"/>
    </source>
</evidence>
<accession>A0A1Q9E2G1</accession>
<dbReference type="AlphaFoldDB" id="A0A1Q9E2G1"/>
<proteinExistence type="predicted"/>
<evidence type="ECO:0000313" key="2">
    <source>
        <dbReference type="EMBL" id="OLQ01617.1"/>
    </source>
</evidence>
<reference evidence="2 3" key="1">
    <citation type="submission" date="2016-02" db="EMBL/GenBank/DDBJ databases">
        <title>Genome analysis of coral dinoflagellate symbionts highlights evolutionary adaptations to a symbiotic lifestyle.</title>
        <authorList>
            <person name="Aranda M."/>
            <person name="Li Y."/>
            <person name="Liew Y.J."/>
            <person name="Baumgarten S."/>
            <person name="Simakov O."/>
            <person name="Wilson M."/>
            <person name="Piel J."/>
            <person name="Ashoor H."/>
            <person name="Bougouffa S."/>
            <person name="Bajic V.B."/>
            <person name="Ryu T."/>
            <person name="Ravasi T."/>
            <person name="Bayer T."/>
            <person name="Micklem G."/>
            <person name="Kim H."/>
            <person name="Bhak J."/>
            <person name="Lajeunesse T.C."/>
            <person name="Voolstra C.R."/>
        </authorList>
    </citation>
    <scope>NUCLEOTIDE SEQUENCE [LARGE SCALE GENOMIC DNA]</scope>
    <source>
        <strain evidence="2 3">CCMP2467</strain>
    </source>
</reference>
<organism evidence="2 3">
    <name type="scientific">Symbiodinium microadriaticum</name>
    <name type="common">Dinoflagellate</name>
    <name type="synonym">Zooxanthella microadriatica</name>
    <dbReference type="NCBI Taxonomy" id="2951"/>
    <lineage>
        <taxon>Eukaryota</taxon>
        <taxon>Sar</taxon>
        <taxon>Alveolata</taxon>
        <taxon>Dinophyceae</taxon>
        <taxon>Suessiales</taxon>
        <taxon>Symbiodiniaceae</taxon>
        <taxon>Symbiodinium</taxon>
    </lineage>
</organism>
<dbReference type="Proteomes" id="UP000186817">
    <property type="component" value="Unassembled WGS sequence"/>
</dbReference>
<feature type="region of interest" description="Disordered" evidence="1">
    <location>
        <begin position="342"/>
        <end position="363"/>
    </location>
</feature>
<protein>
    <submittedName>
        <fullName evidence="2">Uncharacterized protein</fullName>
    </submittedName>
</protein>
<gene>
    <name evidence="2" type="ORF">AK812_SmicGene15619</name>
</gene>
<dbReference type="EMBL" id="LSRX01000286">
    <property type="protein sequence ID" value="OLQ01617.1"/>
    <property type="molecule type" value="Genomic_DNA"/>
</dbReference>
<dbReference type="OrthoDB" id="10064933at2759"/>
<name>A0A1Q9E2G1_SYMMI</name>
<evidence type="ECO:0000256" key="1">
    <source>
        <dbReference type="SAM" id="MobiDB-lite"/>
    </source>
</evidence>
<keyword evidence="3" id="KW-1185">Reference proteome</keyword>
<feature type="compositionally biased region" description="Basic and acidic residues" evidence="1">
    <location>
        <begin position="352"/>
        <end position="363"/>
    </location>
</feature>
<sequence>MGTANILVPTGRRCSSNEDYWTSSTWTRRDQDANHAEEDYHNKKATLSERMAVPSFSADSTGDDLGASARSYLRQIDAWIKVTRAPRHQQALLLYQHLQGRAWVESEELSVDVLASESGVQVFRQWVQDRYQEVEVSKVAEALTYFFRKLKRGQHQSIREYNSLYDRAHTRLLEIDCKLPEVARAWAYLNGLGLSHSEELGVLASVNNDYNTSRLQRAAILHEKSLKGPWAYLRNGAGDSRRPGFNKGPKGAYVTEHNEDSDHETSTFVGDDLPEEEAAELHEAYMAQESAKAKFREIAKARGLNPESAKSEGKTSAEKLQIAKSRSFCSGCKRRGHWHRDAECPLNQGKGGPDRGDAKDHGSSAKETYVVQIAYEVGDDATSDNLYAITDCACSKTVAGQRWIQNYLTKAKKVGWEPQLIPCDDEFKFGASKLFKANYTATVVIQVGKKSFMVRAAVVSGDVPLLLSRNTLAKLGMVYDLENHCADFKKLDIYNHKLCFTSSGHPSLPVSPSKGASPQYPDPQEWGAREVIVNSVPAPVYTAFVIRADLHQCMTCGAESFLHLSPLFGSERRCSQRQPLPLILIVPPMSLPAPPKNIWHMTKADLIKYGTDIGVTLHSSWTVPEIRAVIQERRSKANPSQTPKGLANMTLAELRAKASELQVMINDSMGKGEIIKHIRDFTRAPDEEVVSFGRFRNYMYKDVPESYLMWAIRETKANVGASDDLKRLANWAATREDYKNKVDDPEENAVIPYQPEMDARSATGSAGSWSMVDQRPLPPTKGYAKAKAIAPQSGIKKLRDDPINQMPMQQDVPPEVEQELNVLMARMAALRDQYNLPPTATPP</sequence>
<comment type="caution">
    <text evidence="2">The sequence shown here is derived from an EMBL/GenBank/DDBJ whole genome shotgun (WGS) entry which is preliminary data.</text>
</comment>